<accession>A0A515DAH1</accession>
<keyword evidence="2" id="KW-1185">Reference proteome</keyword>
<protein>
    <submittedName>
        <fullName evidence="1">Uncharacterized protein</fullName>
    </submittedName>
</protein>
<dbReference type="KEGG" id="rhf:EUB48_09010"/>
<evidence type="ECO:0000313" key="1">
    <source>
        <dbReference type="EMBL" id="QDL37395.1"/>
    </source>
</evidence>
<dbReference type="Proteomes" id="UP000316798">
    <property type="component" value="Chromosome"/>
</dbReference>
<organism evidence="1 2">
    <name type="scientific">Rhodoferax sediminis</name>
    <dbReference type="NCBI Taxonomy" id="2509614"/>
    <lineage>
        <taxon>Bacteria</taxon>
        <taxon>Pseudomonadati</taxon>
        <taxon>Pseudomonadota</taxon>
        <taxon>Betaproteobacteria</taxon>
        <taxon>Burkholderiales</taxon>
        <taxon>Comamonadaceae</taxon>
        <taxon>Rhodoferax</taxon>
    </lineage>
</organism>
<dbReference type="InterPro" id="IPR046170">
    <property type="entry name" value="DUF6172"/>
</dbReference>
<dbReference type="OrthoDB" id="9794656at2"/>
<dbReference type="EMBL" id="CP035503">
    <property type="protein sequence ID" value="QDL37395.1"/>
    <property type="molecule type" value="Genomic_DNA"/>
</dbReference>
<dbReference type="Pfam" id="PF19669">
    <property type="entry name" value="DUF6172"/>
    <property type="match status" value="1"/>
</dbReference>
<name>A0A515DAH1_9BURK</name>
<gene>
    <name evidence="1" type="ORF">EUB48_09010</name>
</gene>
<sequence>MKKTFQLNIEGKNRDRVLDAVKHEIRKYVKRERRRELPAGADFWDFDCRFGLAQDKAEVVHFATLTGLIDGVAKDGGAQFYVEILAKPGHRSARPAGARGAAASAASAESAANFLDEDGS</sequence>
<proteinExistence type="predicted"/>
<evidence type="ECO:0000313" key="2">
    <source>
        <dbReference type="Proteomes" id="UP000316798"/>
    </source>
</evidence>
<dbReference type="AlphaFoldDB" id="A0A515DAH1"/>
<reference evidence="1 2" key="1">
    <citation type="submission" date="2019-01" db="EMBL/GenBank/DDBJ databases">
        <title>Genomic insights into a novel species Rhodoferax sp.</title>
        <authorList>
            <person name="Jin L."/>
        </authorList>
    </citation>
    <scope>NUCLEOTIDE SEQUENCE [LARGE SCALE GENOMIC DNA]</scope>
    <source>
        <strain evidence="1 2">CHu59-6-5</strain>
    </source>
</reference>
<dbReference type="RefSeq" id="WP_142818566.1">
    <property type="nucleotide sequence ID" value="NZ_CP035503.1"/>
</dbReference>